<accession>A0A2U1IUX9</accession>
<evidence type="ECO:0000313" key="2">
    <source>
        <dbReference type="Proteomes" id="UP000245591"/>
    </source>
</evidence>
<gene>
    <name evidence="1" type="ORF">BB558_007472</name>
</gene>
<dbReference type="AlphaFoldDB" id="A0A2U1IUX9"/>
<keyword evidence="2" id="KW-1185">Reference proteome</keyword>
<dbReference type="Proteomes" id="UP000245591">
    <property type="component" value="Unassembled WGS sequence"/>
</dbReference>
<proteinExistence type="predicted"/>
<evidence type="ECO:0000313" key="1">
    <source>
        <dbReference type="EMBL" id="PVZ96607.1"/>
    </source>
</evidence>
<name>A0A2U1IUX9_SMIAN</name>
<sequence length="77" mass="8141">MGATQSIVDLSLVSKIGVPTQKLDTKITLKAVNGQLIEITEGVLFEGPKVRSTIGVFVDVKIAEVADVGIFPVFGLK</sequence>
<reference evidence="1 2" key="1">
    <citation type="journal article" date="2018" name="MBio">
        <title>Comparative Genomics Reveals the Core Gene Toolbox for the Fungus-Insect Symbiosis.</title>
        <authorList>
            <person name="Wang Y."/>
            <person name="Stata M."/>
            <person name="Wang W."/>
            <person name="Stajich J.E."/>
            <person name="White M.M."/>
            <person name="Moncalvo J.M."/>
        </authorList>
    </citation>
    <scope>NUCLEOTIDE SEQUENCE [LARGE SCALE GENOMIC DNA]</scope>
    <source>
        <strain evidence="1 2">AUS-126-30</strain>
    </source>
</reference>
<protein>
    <submittedName>
        <fullName evidence="1">Uncharacterized protein</fullName>
    </submittedName>
</protein>
<comment type="caution">
    <text evidence="1">The sequence shown here is derived from an EMBL/GenBank/DDBJ whole genome shotgun (WGS) entry which is preliminary data.</text>
</comment>
<dbReference type="EMBL" id="MBFU01001232">
    <property type="protein sequence ID" value="PVZ96607.1"/>
    <property type="molecule type" value="Genomic_DNA"/>
</dbReference>
<organism evidence="1 2">
    <name type="scientific">Smittium angustum</name>
    <dbReference type="NCBI Taxonomy" id="133377"/>
    <lineage>
        <taxon>Eukaryota</taxon>
        <taxon>Fungi</taxon>
        <taxon>Fungi incertae sedis</taxon>
        <taxon>Zoopagomycota</taxon>
        <taxon>Kickxellomycotina</taxon>
        <taxon>Harpellomycetes</taxon>
        <taxon>Harpellales</taxon>
        <taxon>Legeriomycetaceae</taxon>
        <taxon>Smittium</taxon>
    </lineage>
</organism>